<dbReference type="STRING" id="1004156.AYP45_11685"/>
<accession>A0A1V4AS54</accession>
<evidence type="ECO:0000313" key="2">
    <source>
        <dbReference type="Proteomes" id="UP000189681"/>
    </source>
</evidence>
<sequence length="69" mass="7885">MFLRERLLRFARNDNAPYVIKGIACVIARIFSEAISRFRNGELVAACCIMGYRDVAFFARKVWISALIA</sequence>
<dbReference type="AlphaFoldDB" id="A0A1V4AS54"/>
<protein>
    <submittedName>
        <fullName evidence="1">Uncharacterized protein</fullName>
    </submittedName>
</protein>
<evidence type="ECO:0000313" key="1">
    <source>
        <dbReference type="EMBL" id="OOP55937.1"/>
    </source>
</evidence>
<reference evidence="1 2" key="1">
    <citation type="journal article" date="2017" name="Water Res.">
        <title>Discovery and metagenomic analysis of an anammox bacterial enrichment related to Candidatus "Brocadia caroliniensis" in a full-scale glycerol-fed nitritation-denitritation separate centrate treatment process.</title>
        <authorList>
            <person name="Park H."/>
            <person name="Brotto A.C."/>
            <person name="van Loosdrecht M.C."/>
            <person name="Chandran K."/>
        </authorList>
    </citation>
    <scope>NUCLEOTIDE SEQUENCE [LARGE SCALE GENOMIC DNA]</scope>
    <source>
        <strain evidence="1">26THWARD</strain>
    </source>
</reference>
<organism evidence="1 2">
    <name type="scientific">Candidatus Brocadia carolinensis</name>
    <dbReference type="NCBI Taxonomy" id="1004156"/>
    <lineage>
        <taxon>Bacteria</taxon>
        <taxon>Pseudomonadati</taxon>
        <taxon>Planctomycetota</taxon>
        <taxon>Candidatus Brocadiia</taxon>
        <taxon>Candidatus Brocadiales</taxon>
        <taxon>Candidatus Brocadiaceae</taxon>
        <taxon>Candidatus Brocadia</taxon>
    </lineage>
</organism>
<dbReference type="EMBL" id="AYTS01000107">
    <property type="protein sequence ID" value="OOP55937.1"/>
    <property type="molecule type" value="Genomic_DNA"/>
</dbReference>
<proteinExistence type="predicted"/>
<dbReference type="Proteomes" id="UP000189681">
    <property type="component" value="Unassembled WGS sequence"/>
</dbReference>
<gene>
    <name evidence="1" type="ORF">AYP45_11685</name>
</gene>
<comment type="caution">
    <text evidence="1">The sequence shown here is derived from an EMBL/GenBank/DDBJ whole genome shotgun (WGS) entry which is preliminary data.</text>
</comment>
<name>A0A1V4AS54_9BACT</name>